<dbReference type="SUPFAM" id="SSF51735">
    <property type="entry name" value="NAD(P)-binding Rossmann-fold domains"/>
    <property type="match status" value="1"/>
</dbReference>
<dbReference type="OrthoDB" id="128220at2"/>
<organism evidence="4 5">
    <name type="scientific">Paenibacillus contaminans</name>
    <dbReference type="NCBI Taxonomy" id="450362"/>
    <lineage>
        <taxon>Bacteria</taxon>
        <taxon>Bacillati</taxon>
        <taxon>Bacillota</taxon>
        <taxon>Bacilli</taxon>
        <taxon>Bacillales</taxon>
        <taxon>Paenibacillaceae</taxon>
        <taxon>Paenibacillus</taxon>
    </lineage>
</organism>
<dbReference type="RefSeq" id="WP_113035498.1">
    <property type="nucleotide sequence ID" value="NZ_QMFB01000031.1"/>
</dbReference>
<dbReference type="InterPro" id="IPR036291">
    <property type="entry name" value="NAD(P)-bd_dom_sf"/>
</dbReference>
<feature type="domain" description="Gfo/Idh/MocA-like oxidoreductase N-terminal" evidence="3">
    <location>
        <begin position="62"/>
        <end position="137"/>
    </location>
</feature>
<evidence type="ECO:0000256" key="1">
    <source>
        <dbReference type="ARBA" id="ARBA00010928"/>
    </source>
</evidence>
<evidence type="ECO:0000259" key="3">
    <source>
        <dbReference type="Pfam" id="PF01408"/>
    </source>
</evidence>
<dbReference type="InterPro" id="IPR000683">
    <property type="entry name" value="Gfo/Idh/MocA-like_OxRdtase_N"/>
</dbReference>
<dbReference type="PANTHER" id="PTHR43708:SF5">
    <property type="entry name" value="CONSERVED EXPRESSED OXIDOREDUCTASE (EUROFUNG)-RELATED"/>
    <property type="match status" value="1"/>
</dbReference>
<comment type="similarity">
    <text evidence="1">Belongs to the Gfo/Idh/MocA family.</text>
</comment>
<dbReference type="InterPro" id="IPR051317">
    <property type="entry name" value="Gfo/Idh/MocA_oxidoreduct"/>
</dbReference>
<dbReference type="Gene3D" id="3.40.50.720">
    <property type="entry name" value="NAD(P)-binding Rossmann-like Domain"/>
    <property type="match status" value="1"/>
</dbReference>
<comment type="caution">
    <text evidence="4">The sequence shown here is derived from an EMBL/GenBank/DDBJ whole genome shotgun (WGS) entry which is preliminary data.</text>
</comment>
<gene>
    <name evidence="4" type="ORF">DQG23_34055</name>
</gene>
<evidence type="ECO:0000313" key="4">
    <source>
        <dbReference type="EMBL" id="RAV13008.1"/>
    </source>
</evidence>
<evidence type="ECO:0000313" key="5">
    <source>
        <dbReference type="Proteomes" id="UP000250369"/>
    </source>
</evidence>
<dbReference type="Gene3D" id="3.30.360.10">
    <property type="entry name" value="Dihydrodipicolinate Reductase, domain 2"/>
    <property type="match status" value="1"/>
</dbReference>
<keyword evidence="5" id="KW-1185">Reference proteome</keyword>
<reference evidence="4 5" key="1">
    <citation type="journal article" date="2009" name="Int. J. Syst. Evol. Microbiol.">
        <title>Paenibacillus contaminans sp. nov., isolated from a contaminated laboratory plate.</title>
        <authorList>
            <person name="Chou J.H."/>
            <person name="Lee J.H."/>
            <person name="Lin M.C."/>
            <person name="Chang P.S."/>
            <person name="Arun A.B."/>
            <person name="Young C.C."/>
            <person name="Chen W.M."/>
        </authorList>
    </citation>
    <scope>NUCLEOTIDE SEQUENCE [LARGE SCALE GENOMIC DNA]</scope>
    <source>
        <strain evidence="4 5">CKOBP-6</strain>
    </source>
</reference>
<dbReference type="EMBL" id="QMFB01000031">
    <property type="protein sequence ID" value="RAV13008.1"/>
    <property type="molecule type" value="Genomic_DNA"/>
</dbReference>
<protein>
    <submittedName>
        <fullName evidence="4">Gfo/Idh/MocA family oxidoreductase</fullName>
    </submittedName>
</protein>
<dbReference type="GO" id="GO:0016491">
    <property type="term" value="F:oxidoreductase activity"/>
    <property type="evidence" value="ECO:0007669"/>
    <property type="project" value="UniProtKB-KW"/>
</dbReference>
<dbReference type="Pfam" id="PF01408">
    <property type="entry name" value="GFO_IDH_MocA"/>
    <property type="match status" value="1"/>
</dbReference>
<evidence type="ECO:0000256" key="2">
    <source>
        <dbReference type="ARBA" id="ARBA00023002"/>
    </source>
</evidence>
<keyword evidence="2" id="KW-0560">Oxidoreductase</keyword>
<name>A0A329LZY1_9BACL</name>
<sequence>MTKQLTIGLIGLDTSHVTAFTELLNNPENQYHVAGGKVIAAFPGGSADIEMSHSRVPGFTNDLRDKYGVQILDSVEAVAEAVDAIMIEAVDGRTHIDYFRRVAPYGKPVFIDKPMTVSSSEALEIAELAQKYNIPVMSASSLRYSETLTQAIANSEKGAILGADVYSPMALEPTNPGYYWYGIHSVEMAFTILGPGCEHVTASVSEDFDVAVGVWKDGRIGVVRGNRKGNHGYGALIHHEQGPQEVIAYGPGIKPMYASMLEAVIGMFQTGQSPLPLEQSVEIMRFMEAANESRETGKRVYL</sequence>
<dbReference type="Proteomes" id="UP000250369">
    <property type="component" value="Unassembled WGS sequence"/>
</dbReference>
<accession>A0A329LZY1</accession>
<dbReference type="GO" id="GO:0000166">
    <property type="term" value="F:nucleotide binding"/>
    <property type="evidence" value="ECO:0007669"/>
    <property type="project" value="InterPro"/>
</dbReference>
<proteinExistence type="inferred from homology"/>
<dbReference type="AlphaFoldDB" id="A0A329LZY1"/>
<dbReference type="PANTHER" id="PTHR43708">
    <property type="entry name" value="CONSERVED EXPRESSED OXIDOREDUCTASE (EUROFUNG)"/>
    <property type="match status" value="1"/>
</dbReference>